<organism evidence="2 3">
    <name type="scientific">Gossypium stocksii</name>
    <dbReference type="NCBI Taxonomy" id="47602"/>
    <lineage>
        <taxon>Eukaryota</taxon>
        <taxon>Viridiplantae</taxon>
        <taxon>Streptophyta</taxon>
        <taxon>Embryophyta</taxon>
        <taxon>Tracheophyta</taxon>
        <taxon>Spermatophyta</taxon>
        <taxon>Magnoliopsida</taxon>
        <taxon>eudicotyledons</taxon>
        <taxon>Gunneridae</taxon>
        <taxon>Pentapetalae</taxon>
        <taxon>rosids</taxon>
        <taxon>malvids</taxon>
        <taxon>Malvales</taxon>
        <taxon>Malvaceae</taxon>
        <taxon>Malvoideae</taxon>
        <taxon>Gossypium</taxon>
    </lineage>
</organism>
<keyword evidence="3" id="KW-1185">Reference proteome</keyword>
<feature type="compositionally biased region" description="Basic and acidic residues" evidence="1">
    <location>
        <begin position="50"/>
        <end position="59"/>
    </location>
</feature>
<evidence type="ECO:0000256" key="1">
    <source>
        <dbReference type="SAM" id="MobiDB-lite"/>
    </source>
</evidence>
<feature type="region of interest" description="Disordered" evidence="1">
    <location>
        <begin position="50"/>
        <end position="72"/>
    </location>
</feature>
<accession>A0A9D3UEQ3</accession>
<protein>
    <submittedName>
        <fullName evidence="2">Uncharacterized protein</fullName>
    </submittedName>
</protein>
<evidence type="ECO:0000313" key="2">
    <source>
        <dbReference type="EMBL" id="KAH1039018.1"/>
    </source>
</evidence>
<feature type="non-terminal residue" evidence="2">
    <location>
        <position position="1"/>
    </location>
</feature>
<dbReference type="AlphaFoldDB" id="A0A9D3UEQ3"/>
<dbReference type="Proteomes" id="UP000828251">
    <property type="component" value="Unassembled WGS sequence"/>
</dbReference>
<name>A0A9D3UEQ3_9ROSI</name>
<dbReference type="EMBL" id="JAIQCV010000012">
    <property type="protein sequence ID" value="KAH1039018.1"/>
    <property type="molecule type" value="Genomic_DNA"/>
</dbReference>
<gene>
    <name evidence="2" type="ORF">J1N35_040761</name>
</gene>
<sequence length="72" mass="8168">VNEEVVVGVYIEVDLIIDIKFQPCLNESVDEPIHFLAKVEDVDVTHVESVKKEKNEQTKKSKFQARGGRNSV</sequence>
<reference evidence="2 3" key="1">
    <citation type="journal article" date="2021" name="Plant Biotechnol. J.">
        <title>Multi-omics assisted identification of the key and species-specific regulatory components of drought-tolerant mechanisms in Gossypium stocksii.</title>
        <authorList>
            <person name="Yu D."/>
            <person name="Ke L."/>
            <person name="Zhang D."/>
            <person name="Wu Y."/>
            <person name="Sun Y."/>
            <person name="Mei J."/>
            <person name="Sun J."/>
            <person name="Sun Y."/>
        </authorList>
    </citation>
    <scope>NUCLEOTIDE SEQUENCE [LARGE SCALE GENOMIC DNA]</scope>
    <source>
        <strain evidence="3">cv. E1</strain>
        <tissue evidence="2">Leaf</tissue>
    </source>
</reference>
<comment type="caution">
    <text evidence="2">The sequence shown here is derived from an EMBL/GenBank/DDBJ whole genome shotgun (WGS) entry which is preliminary data.</text>
</comment>
<evidence type="ECO:0000313" key="3">
    <source>
        <dbReference type="Proteomes" id="UP000828251"/>
    </source>
</evidence>
<proteinExistence type="predicted"/>